<dbReference type="InterPro" id="IPR038648">
    <property type="entry name" value="PHR_sf"/>
</dbReference>
<dbReference type="InterPro" id="IPR000408">
    <property type="entry name" value="Reg_chr_condens"/>
</dbReference>
<reference evidence="19 20" key="1">
    <citation type="submission" date="2015-01" db="EMBL/GenBank/DDBJ databases">
        <title>Evolution of Trichinella species and genotypes.</title>
        <authorList>
            <person name="Korhonen P.K."/>
            <person name="Edoardo P."/>
            <person name="Giuseppe L.R."/>
            <person name="Gasser R.B."/>
        </authorList>
    </citation>
    <scope>NUCLEOTIDE SEQUENCE [LARGE SCALE GENOMIC DNA]</scope>
    <source>
        <strain evidence="19">ISS176</strain>
    </source>
</reference>
<dbReference type="GO" id="GO:0008270">
    <property type="term" value="F:zinc ion binding"/>
    <property type="evidence" value="ECO:0007669"/>
    <property type="project" value="UniProtKB-KW"/>
</dbReference>
<dbReference type="SUPFAM" id="SSF57850">
    <property type="entry name" value="RING/U-box"/>
    <property type="match status" value="1"/>
</dbReference>
<comment type="catalytic activity">
    <reaction evidence="1">
        <text>[E2 ubiquitin-conjugating enzyme]-S-ubiquitinyl-L-cysteine + [acceptor protein]-L-threonine = [E2 ubiquitin-conjugating enzyme]-L-cysteine + [acceptor protein]-3-O-ubiquitinyl-L-threonine.</text>
        <dbReference type="EC" id="2.3.2.33"/>
    </reaction>
</comment>
<feature type="domain" description="RING-type" evidence="16">
    <location>
        <begin position="3720"/>
        <end position="3773"/>
    </location>
</feature>
<comment type="caution">
    <text evidence="19">The sequence shown here is derived from an EMBL/GenBank/DDBJ whole genome shotgun (WGS) entry which is preliminary data.</text>
</comment>
<dbReference type="SUPFAM" id="SSF50985">
    <property type="entry name" value="RCC1/BLIP-II"/>
    <property type="match status" value="1"/>
</dbReference>
<evidence type="ECO:0000256" key="12">
    <source>
        <dbReference type="ARBA" id="ARBA00023273"/>
    </source>
</evidence>
<dbReference type="InterPro" id="IPR008979">
    <property type="entry name" value="Galactose-bd-like_sf"/>
</dbReference>
<dbReference type="GO" id="GO:0030424">
    <property type="term" value="C:axon"/>
    <property type="evidence" value="ECO:0007669"/>
    <property type="project" value="UniProtKB-SubCell"/>
</dbReference>
<evidence type="ECO:0000256" key="11">
    <source>
        <dbReference type="ARBA" id="ARBA00022833"/>
    </source>
</evidence>
<dbReference type="CDD" id="cd19799">
    <property type="entry name" value="Bbox2_MYCBP2"/>
    <property type="match status" value="1"/>
</dbReference>
<dbReference type="Gene3D" id="2.130.10.30">
    <property type="entry name" value="Regulator of chromosome condensation 1/beta-lactamase-inhibitor protein II"/>
    <property type="match status" value="1"/>
</dbReference>
<dbReference type="Pfam" id="PF08005">
    <property type="entry name" value="PHR"/>
    <property type="match status" value="2"/>
</dbReference>
<evidence type="ECO:0000256" key="5">
    <source>
        <dbReference type="ARBA" id="ARBA00012249"/>
    </source>
</evidence>
<keyword evidence="7" id="KW-0479">Metal-binding</keyword>
<dbReference type="GO" id="GO:0007411">
    <property type="term" value="P:axon guidance"/>
    <property type="evidence" value="ECO:0007669"/>
    <property type="project" value="TreeGrafter"/>
</dbReference>
<dbReference type="SUPFAM" id="SSF49785">
    <property type="entry name" value="Galactose-binding domain-like"/>
    <property type="match status" value="1"/>
</dbReference>
<proteinExistence type="inferred from homology"/>
<keyword evidence="8" id="KW-0677">Repeat</keyword>
<evidence type="ECO:0000256" key="6">
    <source>
        <dbReference type="ARBA" id="ARBA00022679"/>
    </source>
</evidence>
<dbReference type="InterPro" id="IPR004939">
    <property type="entry name" value="APC_su10/DOC_dom"/>
</dbReference>
<evidence type="ECO:0000259" key="18">
    <source>
        <dbReference type="PROSITE" id="PS51284"/>
    </source>
</evidence>
<feature type="domain" description="DOC" evidence="18">
    <location>
        <begin position="3093"/>
        <end position="3270"/>
    </location>
</feature>
<feature type="compositionally biased region" description="Polar residues" evidence="15">
    <location>
        <begin position="2866"/>
        <end position="2881"/>
    </location>
</feature>
<evidence type="ECO:0000259" key="16">
    <source>
        <dbReference type="PROSITE" id="PS50089"/>
    </source>
</evidence>
<evidence type="ECO:0000256" key="8">
    <source>
        <dbReference type="ARBA" id="ARBA00022737"/>
    </source>
</evidence>
<feature type="compositionally biased region" description="Basic and acidic residues" evidence="15">
    <location>
        <begin position="1117"/>
        <end position="1137"/>
    </location>
</feature>
<keyword evidence="6" id="KW-0808">Transferase</keyword>
<dbReference type="GO" id="GO:0005634">
    <property type="term" value="C:nucleus"/>
    <property type="evidence" value="ECO:0007669"/>
    <property type="project" value="TreeGrafter"/>
</dbReference>
<evidence type="ECO:0000256" key="9">
    <source>
        <dbReference type="ARBA" id="ARBA00022771"/>
    </source>
</evidence>
<feature type="region of interest" description="Disordered" evidence="15">
    <location>
        <begin position="1111"/>
        <end position="1140"/>
    </location>
</feature>
<comment type="pathway">
    <text evidence="3">Protein modification; protein ubiquitination.</text>
</comment>
<dbReference type="Proteomes" id="UP000054826">
    <property type="component" value="Unassembled WGS sequence"/>
</dbReference>
<feature type="region of interest" description="Disordered" evidence="15">
    <location>
        <begin position="2113"/>
        <end position="2155"/>
    </location>
</feature>
<dbReference type="PRINTS" id="PR00633">
    <property type="entry name" value="RCCNDNSATION"/>
</dbReference>
<evidence type="ECO:0000256" key="3">
    <source>
        <dbReference type="ARBA" id="ARBA00004906"/>
    </source>
</evidence>
<dbReference type="PANTHER" id="PTHR45943">
    <property type="entry name" value="E3 UBIQUITIN-PROTEIN LIGASE MYCBP2"/>
    <property type="match status" value="1"/>
</dbReference>
<evidence type="ECO:0000313" key="20">
    <source>
        <dbReference type="Proteomes" id="UP000054826"/>
    </source>
</evidence>
<feature type="compositionally biased region" description="Basic and acidic residues" evidence="15">
    <location>
        <begin position="2126"/>
        <end position="2145"/>
    </location>
</feature>
<dbReference type="PROSITE" id="PS50089">
    <property type="entry name" value="ZF_RING_2"/>
    <property type="match status" value="1"/>
</dbReference>
<dbReference type="PROSITE" id="PS50012">
    <property type="entry name" value="RCC1_3"/>
    <property type="match status" value="2"/>
</dbReference>
<feature type="repeat" description="RCC1" evidence="14">
    <location>
        <begin position="856"/>
        <end position="908"/>
    </location>
</feature>
<dbReference type="InterPro" id="IPR009091">
    <property type="entry name" value="RCC1/BLIP-II"/>
</dbReference>
<evidence type="ECO:0000256" key="2">
    <source>
        <dbReference type="ARBA" id="ARBA00004489"/>
    </source>
</evidence>
<feature type="domain" description="B box-type" evidence="17">
    <location>
        <begin position="3548"/>
        <end position="3596"/>
    </location>
</feature>
<protein>
    <recommendedName>
        <fullName evidence="5">RCR-type E3 ubiquitin transferase</fullName>
        <ecNumber evidence="5">2.3.2.33</ecNumber>
    </recommendedName>
</protein>
<dbReference type="PROSITE" id="PS51284">
    <property type="entry name" value="DOC"/>
    <property type="match status" value="1"/>
</dbReference>
<dbReference type="PROSITE" id="PS50119">
    <property type="entry name" value="ZF_BBOX"/>
    <property type="match status" value="1"/>
</dbReference>
<feature type="compositionally biased region" description="Acidic residues" evidence="15">
    <location>
        <begin position="2363"/>
        <end position="2373"/>
    </location>
</feature>
<organism evidence="19 20">
    <name type="scientific">Trichinella pseudospiralis</name>
    <name type="common">Parasitic roundworm</name>
    <dbReference type="NCBI Taxonomy" id="6337"/>
    <lineage>
        <taxon>Eukaryota</taxon>
        <taxon>Metazoa</taxon>
        <taxon>Ecdysozoa</taxon>
        <taxon>Nematoda</taxon>
        <taxon>Enoplea</taxon>
        <taxon>Dorylaimia</taxon>
        <taxon>Trichinellida</taxon>
        <taxon>Trichinellidae</taxon>
        <taxon>Trichinella</taxon>
    </lineage>
</organism>
<dbReference type="SMART" id="SM00184">
    <property type="entry name" value="RING"/>
    <property type="match status" value="1"/>
</dbReference>
<dbReference type="GO" id="GO:0061630">
    <property type="term" value="F:ubiquitin protein ligase activity"/>
    <property type="evidence" value="ECO:0007669"/>
    <property type="project" value="UniProtKB-EC"/>
</dbReference>
<dbReference type="EMBL" id="JYDV01000093">
    <property type="protein sequence ID" value="KRZ35292.1"/>
    <property type="molecule type" value="Genomic_DNA"/>
</dbReference>
<dbReference type="InterPro" id="IPR013083">
    <property type="entry name" value="Znf_RING/FYVE/PHD"/>
</dbReference>
<sequence length="3972" mass="438501">MILTQFCQCCFKCDQWLFTGNGFCCCLFPIHFDRDIQLQARSIDIITSRLVLCHSHSNTRTARRRLHICICFFLPTDEKQKFASEKRKTTTLYLHCMGSSDRLTNLASDNQSADNDMLDETRRTRQRLADLIEQSLETPDGCGILYDPRHLLDRRRQADAVPRLQLDELLVPAVPTGLCAYAIARRAVLKRRRAQFEPTSNCKVEPRSVGADRRPRPAKPPRLAKIHLMEMIGIDCLCNLLVELAGPDSADVGAKALTSLYDLLSQLEPGCLAHELPEPQPALDRLFSLLGTPALLLNSNAPLANAAANCLLALAVARGSTASVLNAADFLLRAGQLRPDRAFQRLPENLLPLQQRALDACSRRAGRRCDWNQTDKLTELNRMCRVDAPVDGPVRALASDGRWLYALSGGGLLVKFGSGFGDTIRGLATNCKQTPVRPRGVWSTSLSVADRRLYLRTSGARTRVYSTETLEEQPQNSVHLPSGGNAETAFCSDGSRLYHLAMDDESSCRLTVSSRQLSDSRQYSTARMSWVSLGGEGDGAVIDTALQETAEGEPDEVVDLLPTRQRRFHLSRDGRVWSTVGAGAGHVVERLHADEAICEILAVSVGERDELIAVGHSGAVYATVDQNLTTASTRSSRLTNWTTRVAGPGRVAAYNGTVAWIGLDGRLRLTGRLAGQCALEASAPVAGISQAVAVGVGNSHATVVTATGAIYTFGMNQLDQCGRSAERRLAGRRRSDSSSNGQRVRPPLRLCAADEHVWLREAATVCTACGLCSRLGARCQFNGRPKGSICACGRGPSGCVKCGTCRSCASECQPVSAASATSALPAAALTGSCLTNVRVRAVSCGQYHSLLSTGDGRVLAFGCNRHGQLGVGDTRERRGPVRVNLPTNTKPVVQPAAGANHSVCLTTDGQVYTFGKHDSGQLGRRSTKLGQLWFCTPAPVEAFGSKPGQAFAVRVRASGDQTLVRCRKSLLTVATLRQARLTANKDFFLIFPKPTTKQTADEPQHRYIALDRRRGTVTEVRYNADHGRKAAGQDRCWCLDPLHPVLWCADWNVVDAHVATKAGSGPGTTCGWCPEPTLMKPEFWLPFDRETQVSFQQVALSLLALHRAAVDDDDDDSDRRDRRSEEQDRTQLDHPSDHATTVAVGQVNRFDSFGGGWGYSNQSLDAISYRTDRDVLVHGVGVFGGRGRYNAQLKLVQQQQQQQQQQKAADRQLQDDDEFDYLTLAESETRQFHCSQQQQFQLYFDRPVLCRRQLWYTVCLKIDGPSSDCGANGRSFVKADHGVGFKFRASELSNNGTDVRFGQIPSILYTLLADNDRRLAEEEDVLEHSRPELKLWTSERFLYQANEASLNALLNMLARMEHAALAELTSDRSDSLVEQRWSVERACGAATLCLHQYSLLLTVAYNNAEPCQRAQKQTGSRRPDGEAETNALAPLVERGFKMLFSLVGRFDGRSLIQCQQSLVDQCCRCFVSCFDLFCPSDALTNALTRSALNGQLRGLSAAMLFRALAVRSAPLVRLFTSGHRSDLDNGRNRLADRLAELRSTDASALDRSPLDYCSLIDYCLVNAFAPATRNSSAFDNQLVDDEPTSRLALSTAVSDCLVRLMAELNAATTTDQSTSDGQCCAVRQTPSRFSRLSASPDWNSNAGCADAIAFRVQQPGISVHGAGLFGGPSPLRYCLELLVSRNHHGSDHDQDDSWLLLEQVSGEISPENNMNNNILNMNNYYAGAAHIHHVLLSKSVPMEPTRVYAFRLRVQGGNSWHGEGGQAVVPCGPVRFQYSTCNLSANGTTVNRGQIPTLLYKQQQESVGKQCCNCLERSTAQKWLLVLAEKFSARLANEPAAFNSSLSRHAHLVPLCSNLFGHLHLLVDQHPDVASKLLATFEPLLAQVPVWPMSNANADNPSAQLVDCFGTAVVVESAHPYESAAKVHCQLVEFDSRVQFLCVEFDPKCGTVQPQDSVQIYTKGSQGFYPVLKCTGRCGSSGWPRQVLILPGNQLLVLFETTNVSESTDPSDSGGCSKYGFRCSVHAVGLHIDRNNVEQWLNGELIQLCSYCSAVLVKEVHQIAAVELSASSSSTTAADPNRLLDIDQQQQHQLMQQHHQLLCKGLMMMATADEQTTNSSPVDEEQSLKSKAREKCISKKEKKTNDDDDDDDEQRADGDFVRHFVQGSSSTAAGLLARYLLQDQWYVDVNQCTLTITGCKKSSRSGRTVKVTLTTRDQLGRPVHCPSAEVELTMIREADDYRSRSDVQQPHCPQQQQVPYKPTYVNKVRYMSLTMMPALRDTSAEELRYAHYKNTVHSRTLPVRSNLDGTYESSWMPVQAGLYKLRCKIDEHPLSDMLLLRVDNTGQLLVSTKNTTTTNNNNNDDDDDDDDDDDHYRCCAQQLDKQTSASSNQCRQWKMAMATFPSGQDSSGLRVRAAPSLRADQVGLIPARATLFYVAELTNRDGLWLQLSEESAQTFRDDRRPARSWVMQYHDPLRKQLLVRDFDSTATNPMPIIGQSIDDDGPPASSLTSSSSSRSVVIACEEVYVVRRGSEANGGVAVHVRPDKVSRVLDTVAIGHLLHSVSWIQNSGGIWIQLERKSNSQLRLNSDHGYCMAQELSGEVYLERHWTLDKDPLKIKMTSTTTDEEEQSQRSVPLRPLLVEALRTVFCALLWHERLIGDAVACAVYVQFRRDELPPLSRRRSGPGCVAPPMALQLLRELWHQVQSTVLTVVDKHLIGRPAGATGRCELCDKPVESAIAHMRVEHPGCGRSSQGRGYDRAGHYTTGWTGNCGDGSSTSSAWYLYCERCRSRRLQQLQKSQQPRRLYFDCRAAPVEPERLLRNNARFLLQLNATDLDDDPPLTGEIHSSTGVLVCLSNNNNTTTHANSDPGPSSNVRPAEGQWSSVVESTIARVGGGGGDQSTTDARFLFCPSATLLQLVHRNRAEADLRGSPVLAFCSSRHDVDRLKQSMLMAGRRARLYQRALRTFNRLLSIRPCAPWTASVVWHVIYAMFERDEQPNSIAPLLKHPLREIVYAGRMRAEVVEALHNLLATIGDLLSNCPMEESSRPDAVQLARLCIKAWQVPLSPRDCAVVVSSEVLAAVGRILCWSNDDDDDDDNADHDASERGRVRRAGHLGERVQLQLSSEPALAGSLVDGSADTFWQSGADDHGRPKRLLVRWPSDQVDALLVSLYVDLVRDHQYPVRQVSFYDAVDGRRRRRLKTSLLDGRFVGWVHCAVQGCGLVSVELEGPNANVRLRQLSLVGWPKATEAPVAAEASACPSSGELNLTALQADAVELLRLIAALAFDPSEPPDGQLQQHVLNVLFHPSAGRSATALRFYLCSQLLQALTVEVNTLRGRVKPSFGFVSALVSMLDRIGRQTRAAFHQHRRRSRVLGALAELALFAVAPVQLQAVDTLGVLFQHFDAGRDGAQHALRRLLMLLAKAVQLQVRFKPPARVETLRFNDRPPHAAGWFPERPCSAAASRSVVELFRQLTAGQSGDQWQLSAQTVLAECVAGLVVSAPPAEPVSILHREAFWLAVASLILMSDEQWLHRSQSWRSMVNSARDATVFCDNHDDQSTPASVHCANCHAHYCSQCATVIHLSRRTRRHVLNSLPSAGRVAQVHIREHTKRVRLNWLSLTVDSRALNTLVDFQPTSAKQPTPAGRQCRFCGAPLSASRSPEDVCEREQCSRLVLEACPKMLPCGHLCGGIAGETRCLPCLRCRDGGGSSPLQDAEDLCVICYTDPLGAAPAVQLNCGHVFHHACCVAALSGPSSSNGPRVLFAFMRCPTCRQPMQHDSLRQLLEPHQRLYEEVLQKALTRLQYDRLQRCDELTNANSPFYNQPGLFALDRYAYYLCYKCRRPYFGGLAQCQNDYGQLSDYDERELVCGACSDVQQAKVCPRHGTDFLEYKCRYCCSLAVFFCFGTTHFCTSCHNDFQRLLHLPKEQLPHCPAGPQARQLSGDQCPLNVDHPPTGEEYALGCGICRNIRSF</sequence>
<dbReference type="InterPro" id="IPR001841">
    <property type="entry name" value="Znf_RING"/>
</dbReference>
<evidence type="ECO:0000256" key="7">
    <source>
        <dbReference type="ARBA" id="ARBA00022723"/>
    </source>
</evidence>
<feature type="region of interest" description="Disordered" evidence="15">
    <location>
        <begin position="2862"/>
        <end position="2881"/>
    </location>
</feature>
<evidence type="ECO:0000259" key="17">
    <source>
        <dbReference type="PROSITE" id="PS50119"/>
    </source>
</evidence>
<dbReference type="PANTHER" id="PTHR45943:SF1">
    <property type="entry name" value="E3 UBIQUITIN-PROTEIN LIGASE MYCBP2"/>
    <property type="match status" value="1"/>
</dbReference>
<dbReference type="Gene3D" id="2.60.40.10">
    <property type="entry name" value="Immunoglobulins"/>
    <property type="match status" value="1"/>
</dbReference>
<evidence type="ECO:0000256" key="1">
    <source>
        <dbReference type="ARBA" id="ARBA00000333"/>
    </source>
</evidence>
<dbReference type="GO" id="GO:0008582">
    <property type="term" value="P:regulation of synaptic assembly at neuromuscular junction"/>
    <property type="evidence" value="ECO:0007669"/>
    <property type="project" value="TreeGrafter"/>
</dbReference>
<dbReference type="InterPro" id="IPR012983">
    <property type="entry name" value="PHR"/>
</dbReference>
<evidence type="ECO:0000256" key="10">
    <source>
        <dbReference type="ARBA" id="ARBA00022786"/>
    </source>
</evidence>
<dbReference type="Gene3D" id="2.60.120.820">
    <property type="entry name" value="PHR domain"/>
    <property type="match status" value="2"/>
</dbReference>
<evidence type="ECO:0000256" key="14">
    <source>
        <dbReference type="PROSITE-ProRule" id="PRU00235"/>
    </source>
</evidence>
<feature type="region of interest" description="Disordered" evidence="15">
    <location>
        <begin position="2353"/>
        <end position="2373"/>
    </location>
</feature>
<keyword evidence="9 13" id="KW-0863">Zinc-finger</keyword>
<dbReference type="Gene3D" id="2.60.120.260">
    <property type="entry name" value="Galactose-binding domain-like"/>
    <property type="match status" value="1"/>
</dbReference>
<comment type="similarity">
    <text evidence="4">Belongs to the RING-Cys relay (RCR) family.</text>
</comment>
<keyword evidence="10" id="KW-0833">Ubl conjugation pathway</keyword>
<name>A0A0V1JJY6_TRIPS</name>
<dbReference type="InterPro" id="IPR013783">
    <property type="entry name" value="Ig-like_fold"/>
</dbReference>
<dbReference type="InterPro" id="IPR000315">
    <property type="entry name" value="Znf_B-box"/>
</dbReference>
<dbReference type="UniPathway" id="UPA00143"/>
<dbReference type="Gene3D" id="3.30.40.10">
    <property type="entry name" value="Zinc/RING finger domain, C3HC4 (zinc finger)"/>
    <property type="match status" value="1"/>
</dbReference>
<dbReference type="GO" id="GO:0005886">
    <property type="term" value="C:plasma membrane"/>
    <property type="evidence" value="ECO:0007669"/>
    <property type="project" value="TreeGrafter"/>
</dbReference>
<comment type="subcellular location">
    <subcellularLocation>
        <location evidence="2">Cell projection</location>
        <location evidence="2">Axon</location>
    </subcellularLocation>
</comment>
<evidence type="ECO:0000256" key="4">
    <source>
        <dbReference type="ARBA" id="ARBA00005415"/>
    </source>
</evidence>
<keyword evidence="12" id="KW-0966">Cell projection</keyword>
<dbReference type="SMART" id="SM01337">
    <property type="entry name" value="APC10"/>
    <property type="match status" value="1"/>
</dbReference>
<dbReference type="Pfam" id="PF00415">
    <property type="entry name" value="RCC1"/>
    <property type="match status" value="2"/>
</dbReference>
<dbReference type="EC" id="2.3.2.33" evidence="5"/>
<accession>A0A0V1JJY6</accession>
<dbReference type="GO" id="GO:0016567">
    <property type="term" value="P:protein ubiquitination"/>
    <property type="evidence" value="ECO:0007669"/>
    <property type="project" value="UniProtKB-UniPathway"/>
</dbReference>
<evidence type="ECO:0000256" key="13">
    <source>
        <dbReference type="PROSITE-ProRule" id="PRU00024"/>
    </source>
</evidence>
<evidence type="ECO:0000313" key="19">
    <source>
        <dbReference type="EMBL" id="KRZ35292.1"/>
    </source>
</evidence>
<evidence type="ECO:0000256" key="15">
    <source>
        <dbReference type="SAM" id="MobiDB-lite"/>
    </source>
</evidence>
<keyword evidence="11" id="KW-0862">Zinc</keyword>
<feature type="repeat" description="RCC1" evidence="14">
    <location>
        <begin position="909"/>
        <end position="968"/>
    </location>
</feature>
<gene>
    <name evidence="19" type="primary">rpm-1</name>
    <name evidence="19" type="ORF">T4C_728</name>
</gene>